<dbReference type="KEGG" id="kgn:GY169_10295"/>
<evidence type="ECO:0000313" key="3">
    <source>
        <dbReference type="Proteomes" id="UP000503580"/>
    </source>
</evidence>
<proteinExistence type="predicted"/>
<name>A0A6G9RLK1_9ENTR</name>
<dbReference type="Proteomes" id="UP000503580">
    <property type="component" value="Chromosome"/>
</dbReference>
<dbReference type="AlphaFoldDB" id="A0A6G9RLK1"/>
<sequence length="369" mass="39197">MTTISNSVVSQRPITTLDNDSYVKKAESAPLKSQEITQSTATPVFVDSAAKNVVSAASLKDTAPDIVPSPVQADPEAFTKQVSQALGSISNLTQSEASKAMEQMNDSLVVLANKSGFDISTIANGFSGKAAQVLQTICLAAQYNQSIMREQSSANNMMARSLGEMSSKQIVQAGIENKAMVDKQAGISLATTAVSGGIQTKALTKSNQAIQVHGSKSINLKRDSDALSASAVPGSRSRLDKMTSQDASDIKLLKKESNRLKHDSSAENLQQQLRANDASKLNMQGMMFGQGGQAVANLSSSNGHVDKANAEANAQLLKTDENVFTSRKESDEREQQAIGQFKAELMQLLNQILANRAGTVRAMTANLKA</sequence>
<keyword evidence="3" id="KW-1185">Reference proteome</keyword>
<dbReference type="EMBL" id="CP050321">
    <property type="protein sequence ID" value="QIR27165.1"/>
    <property type="molecule type" value="Genomic_DNA"/>
</dbReference>
<reference evidence="2 3" key="1">
    <citation type="submission" date="2020-02" db="EMBL/GenBank/DDBJ databases">
        <title>Whole genome PO2S7.</title>
        <authorList>
            <person name="Singha K.M."/>
        </authorList>
    </citation>
    <scope>NUCLEOTIDE SEQUENCE [LARGE SCALE GENOMIC DNA]</scope>
    <source>
        <strain evidence="2 3">PO2S7</strain>
    </source>
</reference>
<accession>A0A6G9RLK1</accession>
<protein>
    <submittedName>
        <fullName evidence="2">Uncharacterized protein</fullName>
    </submittedName>
</protein>
<feature type="region of interest" description="Disordered" evidence="1">
    <location>
        <begin position="229"/>
        <end position="248"/>
    </location>
</feature>
<dbReference type="RefSeq" id="WP_167575685.1">
    <property type="nucleotide sequence ID" value="NZ_CP050321.1"/>
</dbReference>
<gene>
    <name evidence="2" type="ORF">GY169_10295</name>
</gene>
<evidence type="ECO:0000256" key="1">
    <source>
        <dbReference type="SAM" id="MobiDB-lite"/>
    </source>
</evidence>
<organism evidence="2 3">
    <name type="scientific">Kluyvera genomosp. 3</name>
    <dbReference type="NCBI Taxonomy" id="2774055"/>
    <lineage>
        <taxon>Bacteria</taxon>
        <taxon>Pseudomonadati</taxon>
        <taxon>Pseudomonadota</taxon>
        <taxon>Gammaproteobacteria</taxon>
        <taxon>Enterobacterales</taxon>
        <taxon>Enterobacteriaceae</taxon>
        <taxon>Kluyvera</taxon>
    </lineage>
</organism>
<feature type="compositionally biased region" description="Basic and acidic residues" evidence="1">
    <location>
        <begin position="237"/>
        <end position="248"/>
    </location>
</feature>
<evidence type="ECO:0000313" key="2">
    <source>
        <dbReference type="EMBL" id="QIR27165.1"/>
    </source>
</evidence>